<sequence length="145" mass="16574">MAEAKTVAIIPLQGSNYPTWKIQCKMALIREGLWDVVTKRETEPTEEAELVRYMSKKNWALAIIVLSVDPSLLYLLGEPSEPDEVWSTLENQFQKKTWSNKLALRRKLHSTKMKDGESVQEHIKVMTELFNGLAVLGDAIDEEDK</sequence>
<dbReference type="PANTHER" id="PTHR35317:SF40">
    <property type="entry name" value="CCHC-TYPE DOMAIN-CONTAINING PROTEIN"/>
    <property type="match status" value="1"/>
</dbReference>
<dbReference type="EnsemblMetazoa" id="Aqu2.1.07502_001">
    <property type="protein sequence ID" value="Aqu2.1.07502_001"/>
    <property type="gene ID" value="Aqu2.1.07502"/>
</dbReference>
<accession>A0A1X7SZY1</accession>
<protein>
    <submittedName>
        <fullName evidence="1">Uncharacterized protein</fullName>
    </submittedName>
</protein>
<reference evidence="1" key="1">
    <citation type="submission" date="2017-05" db="UniProtKB">
        <authorList>
            <consortium name="EnsemblMetazoa"/>
        </authorList>
    </citation>
    <scope>IDENTIFICATION</scope>
</reference>
<proteinExistence type="predicted"/>
<organism evidence="1">
    <name type="scientific">Amphimedon queenslandica</name>
    <name type="common">Sponge</name>
    <dbReference type="NCBI Taxonomy" id="400682"/>
    <lineage>
        <taxon>Eukaryota</taxon>
        <taxon>Metazoa</taxon>
        <taxon>Porifera</taxon>
        <taxon>Demospongiae</taxon>
        <taxon>Heteroscleromorpha</taxon>
        <taxon>Haplosclerida</taxon>
        <taxon>Niphatidae</taxon>
        <taxon>Amphimedon</taxon>
    </lineage>
</organism>
<dbReference type="PANTHER" id="PTHR35317">
    <property type="entry name" value="OS04G0629600 PROTEIN"/>
    <property type="match status" value="1"/>
</dbReference>
<dbReference type="eggNOG" id="KOG0017">
    <property type="taxonomic scope" value="Eukaryota"/>
</dbReference>
<name>A0A1X7SZY1_AMPQE</name>
<evidence type="ECO:0000313" key="1">
    <source>
        <dbReference type="EnsemblMetazoa" id="Aqu2.1.07502_001"/>
    </source>
</evidence>
<dbReference type="AlphaFoldDB" id="A0A1X7SZY1"/>
<dbReference type="InParanoid" id="A0A1X7SZY1"/>
<dbReference type="Pfam" id="PF14223">
    <property type="entry name" value="Retrotran_gag_2"/>
    <property type="match status" value="1"/>
</dbReference>